<dbReference type="GO" id="GO:0008718">
    <property type="term" value="F:D-amino-acid dehydrogenase activity"/>
    <property type="evidence" value="ECO:0007669"/>
    <property type="project" value="TreeGrafter"/>
</dbReference>
<dbReference type="Proteomes" id="UP000190989">
    <property type="component" value="Unassembled WGS sequence"/>
</dbReference>
<keyword evidence="5" id="KW-1185">Reference proteome</keyword>
<dbReference type="GO" id="GO:0055130">
    <property type="term" value="P:D-alanine catabolic process"/>
    <property type="evidence" value="ECO:0007669"/>
    <property type="project" value="TreeGrafter"/>
</dbReference>
<protein>
    <submittedName>
        <fullName evidence="4">Glycine/D-amino acid oxidase</fullName>
    </submittedName>
</protein>
<keyword evidence="2" id="KW-0560">Oxidoreductase</keyword>
<sequence>MSPVVERIHSDEKLPAAADVVIVGAGIVGSATAYYLAKRGLSVALIEKGNVGCEQSSRNWGWCRQQNRDAREMPLSLLSMRLWDELAGEIGKDLGFRRCGLVYATDDEKMLAGWDSWRPVAKEFGVNTRMLSATEAADRIPTTRRKWVGGLHSADDGKAEPALAAPVLAEGARALGATIHQQCAARGLDIANGQVVGVHTERGTIRTSAVLCSAGAWASRFLRPHGVSFPQASVRQTALRTKPTANVGEVLYSPDFAMTRRLDGSYTLAISGRAVLELTPKGIRYAREFMPQFIQRLKAVHVGIGKSFLTGPDSASAMLLNDQKIFEKTRVLDPEPLSGQVRQIMHNVRTTFPELANVEIDSAWGAFVDCTPDAVPVISPVEKIDGLFLAAGCSGHGFGVGPGIGYLAAQLIVNDTPSVDPTPFRLSRLVDGSKVEVGAL</sequence>
<dbReference type="PANTHER" id="PTHR13847:SF280">
    <property type="entry name" value="D-AMINO ACID DEHYDROGENASE"/>
    <property type="match status" value="1"/>
</dbReference>
<dbReference type="InterPro" id="IPR036188">
    <property type="entry name" value="FAD/NAD-bd_sf"/>
</dbReference>
<dbReference type="STRING" id="428990.SAMN06295987_103260"/>
<evidence type="ECO:0000256" key="2">
    <source>
        <dbReference type="ARBA" id="ARBA00023002"/>
    </source>
</evidence>
<dbReference type="EMBL" id="FVZE01000003">
    <property type="protein sequence ID" value="SLK00283.1"/>
    <property type="molecule type" value="Genomic_DNA"/>
</dbReference>
<dbReference type="RefSeq" id="WP_054947482.1">
    <property type="nucleotide sequence ID" value="NZ_FVZE01000003.1"/>
</dbReference>
<reference evidence="5" key="1">
    <citation type="submission" date="2017-02" db="EMBL/GenBank/DDBJ databases">
        <authorList>
            <person name="Varghese N."/>
            <person name="Submissions S."/>
        </authorList>
    </citation>
    <scope>NUCLEOTIDE SEQUENCE [LARGE SCALE GENOMIC DNA]</scope>
    <source>
        <strain evidence="5">SM117</strain>
    </source>
</reference>
<dbReference type="GO" id="GO:0005886">
    <property type="term" value="C:plasma membrane"/>
    <property type="evidence" value="ECO:0007669"/>
    <property type="project" value="TreeGrafter"/>
</dbReference>
<dbReference type="InterPro" id="IPR006076">
    <property type="entry name" value="FAD-dep_OxRdtase"/>
</dbReference>
<evidence type="ECO:0000313" key="4">
    <source>
        <dbReference type="EMBL" id="SLK00283.1"/>
    </source>
</evidence>
<dbReference type="Gene3D" id="3.30.9.10">
    <property type="entry name" value="D-Amino Acid Oxidase, subunit A, domain 2"/>
    <property type="match status" value="1"/>
</dbReference>
<dbReference type="AlphaFoldDB" id="A0A1U6HWT4"/>
<gene>
    <name evidence="4" type="ORF">SAMN06295987_103260</name>
</gene>
<proteinExistence type="inferred from homology"/>
<dbReference type="PANTHER" id="PTHR13847">
    <property type="entry name" value="SARCOSINE DEHYDROGENASE-RELATED"/>
    <property type="match status" value="1"/>
</dbReference>
<evidence type="ECO:0000256" key="1">
    <source>
        <dbReference type="ARBA" id="ARBA00009410"/>
    </source>
</evidence>
<name>A0A1U6HWT4_9SPHN</name>
<organism evidence="4 5">
    <name type="scientific">Novosphingobium mathurense</name>
    <dbReference type="NCBI Taxonomy" id="428990"/>
    <lineage>
        <taxon>Bacteria</taxon>
        <taxon>Pseudomonadati</taxon>
        <taxon>Pseudomonadota</taxon>
        <taxon>Alphaproteobacteria</taxon>
        <taxon>Sphingomonadales</taxon>
        <taxon>Sphingomonadaceae</taxon>
        <taxon>Novosphingobium</taxon>
    </lineage>
</organism>
<dbReference type="GO" id="GO:0005737">
    <property type="term" value="C:cytoplasm"/>
    <property type="evidence" value="ECO:0007669"/>
    <property type="project" value="TreeGrafter"/>
</dbReference>
<dbReference type="Gene3D" id="3.50.50.60">
    <property type="entry name" value="FAD/NAD(P)-binding domain"/>
    <property type="match status" value="1"/>
</dbReference>
<evidence type="ECO:0000313" key="5">
    <source>
        <dbReference type="Proteomes" id="UP000190989"/>
    </source>
</evidence>
<comment type="similarity">
    <text evidence="1">Belongs to the DadA oxidoreductase family.</text>
</comment>
<dbReference type="Pfam" id="PF01266">
    <property type="entry name" value="DAO"/>
    <property type="match status" value="1"/>
</dbReference>
<evidence type="ECO:0000259" key="3">
    <source>
        <dbReference type="Pfam" id="PF01266"/>
    </source>
</evidence>
<feature type="domain" description="FAD dependent oxidoreductase" evidence="3">
    <location>
        <begin position="19"/>
        <end position="411"/>
    </location>
</feature>
<accession>A0A1U6HWT4</accession>
<dbReference type="SUPFAM" id="SSF51905">
    <property type="entry name" value="FAD/NAD(P)-binding domain"/>
    <property type="match status" value="1"/>
</dbReference>